<dbReference type="Pfam" id="PF00359">
    <property type="entry name" value="PTS_EIIA_2"/>
    <property type="match status" value="1"/>
</dbReference>
<dbReference type="EMBL" id="ATHJ01000061">
    <property type="protein sequence ID" value="EPR42957.1"/>
    <property type="molecule type" value="Genomic_DNA"/>
</dbReference>
<dbReference type="PROSITE" id="PS00372">
    <property type="entry name" value="PTS_EIIA_TYPE_2_HIS"/>
    <property type="match status" value="1"/>
</dbReference>
<protein>
    <submittedName>
        <fullName evidence="2">Putative PTS IIA-like nitrogen-regulatory protein PtsN</fullName>
    </submittedName>
</protein>
<dbReference type="InterPro" id="IPR016152">
    <property type="entry name" value="PTrfase/Anion_transptr"/>
</dbReference>
<dbReference type="CDD" id="cd00211">
    <property type="entry name" value="PTS_IIA_fru"/>
    <property type="match status" value="1"/>
</dbReference>
<dbReference type="STRING" id="897.B2D07_10285"/>
<dbReference type="InterPro" id="IPR051541">
    <property type="entry name" value="PTS_SugarTrans_NitroReg"/>
</dbReference>
<comment type="caution">
    <text evidence="2">The sequence shown here is derived from an EMBL/GenBank/DDBJ whole genome shotgun (WGS) entry which is preliminary data.</text>
</comment>
<evidence type="ECO:0000259" key="1">
    <source>
        <dbReference type="PROSITE" id="PS51094"/>
    </source>
</evidence>
<dbReference type="GO" id="GO:0030295">
    <property type="term" value="F:protein kinase activator activity"/>
    <property type="evidence" value="ECO:0007669"/>
    <property type="project" value="TreeGrafter"/>
</dbReference>
<feature type="domain" description="PTS EIIA type-2" evidence="1">
    <location>
        <begin position="5"/>
        <end position="149"/>
    </location>
</feature>
<proteinExistence type="predicted"/>
<dbReference type="PANTHER" id="PTHR47738:SF1">
    <property type="entry name" value="NITROGEN REGULATORY PROTEIN"/>
    <property type="match status" value="1"/>
</dbReference>
<dbReference type="eggNOG" id="COG1762">
    <property type="taxonomic scope" value="Bacteria"/>
</dbReference>
<evidence type="ECO:0000313" key="2">
    <source>
        <dbReference type="EMBL" id="EPR42957.1"/>
    </source>
</evidence>
<dbReference type="PANTHER" id="PTHR47738">
    <property type="entry name" value="PTS SYSTEM FRUCTOSE-LIKE EIIA COMPONENT-RELATED"/>
    <property type="match status" value="1"/>
</dbReference>
<keyword evidence="3" id="KW-1185">Reference proteome</keyword>
<gene>
    <name evidence="2" type="ORF">dsmv_0038</name>
</gene>
<sequence>MQISAYLSHDRIYLDMPLPDKASVLKFIAESFVRHKAAVDVDAVHDVLEKREKLMSTGIGGGIAIPHALSSVIGEMVIVLIRLKPGIPFEALDRRPVDVVFGLAIPAKEITCHLKALAGISALCKNPGMLNTIRSVVSPRMLWQQIEAVEKGMDES</sequence>
<evidence type="ECO:0000313" key="3">
    <source>
        <dbReference type="Proteomes" id="UP000014977"/>
    </source>
</evidence>
<organism evidence="2 3">
    <name type="scientific">Desulfococcus multivorans DSM 2059</name>
    <dbReference type="NCBI Taxonomy" id="1121405"/>
    <lineage>
        <taxon>Bacteria</taxon>
        <taxon>Pseudomonadati</taxon>
        <taxon>Thermodesulfobacteriota</taxon>
        <taxon>Desulfobacteria</taxon>
        <taxon>Desulfobacterales</taxon>
        <taxon>Desulfococcaceae</taxon>
        <taxon>Desulfococcus</taxon>
    </lineage>
</organism>
<dbReference type="PROSITE" id="PS51094">
    <property type="entry name" value="PTS_EIIA_TYPE_2"/>
    <property type="match status" value="1"/>
</dbReference>
<reference evidence="2 3" key="1">
    <citation type="journal article" date="2013" name="Genome Announc.">
        <title>Draft genome sequences for three mercury-methylating, sulfate-reducing bacteria.</title>
        <authorList>
            <person name="Brown S.D."/>
            <person name="Hurt R.A.Jr."/>
            <person name="Gilmour C.C."/>
            <person name="Elias D.A."/>
        </authorList>
    </citation>
    <scope>NUCLEOTIDE SEQUENCE [LARGE SCALE GENOMIC DNA]</scope>
    <source>
        <strain evidence="2 3">DSM 2059</strain>
    </source>
</reference>
<dbReference type="OrthoDB" id="9793589at2"/>
<name>S7U0U6_DESML</name>
<dbReference type="AlphaFoldDB" id="S7U0U6"/>
<dbReference type="RefSeq" id="WP_020875055.1">
    <property type="nucleotide sequence ID" value="NZ_ATHJ01000061.1"/>
</dbReference>
<dbReference type="Proteomes" id="UP000014977">
    <property type="component" value="Unassembled WGS sequence"/>
</dbReference>
<dbReference type="SUPFAM" id="SSF55804">
    <property type="entry name" value="Phoshotransferase/anion transport protein"/>
    <property type="match status" value="1"/>
</dbReference>
<dbReference type="InterPro" id="IPR002178">
    <property type="entry name" value="PTS_EIIA_type-2_dom"/>
</dbReference>
<accession>S7U0U6</accession>
<dbReference type="Gene3D" id="3.40.930.10">
    <property type="entry name" value="Mannitol-specific EII, Chain A"/>
    <property type="match status" value="1"/>
</dbReference>